<evidence type="ECO:0000313" key="1">
    <source>
        <dbReference type="EMBL" id="MFI0913639.1"/>
    </source>
</evidence>
<comment type="caution">
    <text evidence="1">The sequence shown here is derived from an EMBL/GenBank/DDBJ whole genome shotgun (WGS) entry which is preliminary data.</text>
</comment>
<proteinExistence type="predicted"/>
<name>A0ABW7T806_9ACTN</name>
<organism evidence="1 2">
    <name type="scientific">Streptomyces abikoensis</name>
    <dbReference type="NCBI Taxonomy" id="97398"/>
    <lineage>
        <taxon>Bacteria</taxon>
        <taxon>Bacillati</taxon>
        <taxon>Actinomycetota</taxon>
        <taxon>Actinomycetes</taxon>
        <taxon>Kitasatosporales</taxon>
        <taxon>Streptomycetaceae</taxon>
        <taxon>Streptomyces</taxon>
    </lineage>
</organism>
<dbReference type="Proteomes" id="UP001611162">
    <property type="component" value="Unassembled WGS sequence"/>
</dbReference>
<reference evidence="1 2" key="1">
    <citation type="submission" date="2024-10" db="EMBL/GenBank/DDBJ databases">
        <title>The Natural Products Discovery Center: Release of the First 8490 Sequenced Strains for Exploring Actinobacteria Biosynthetic Diversity.</title>
        <authorList>
            <person name="Kalkreuter E."/>
            <person name="Kautsar S.A."/>
            <person name="Yang D."/>
            <person name="Bader C.D."/>
            <person name="Teijaro C.N."/>
            <person name="Fluegel L."/>
            <person name="Davis C.M."/>
            <person name="Simpson J.R."/>
            <person name="Lauterbach L."/>
            <person name="Steele A.D."/>
            <person name="Gui C."/>
            <person name="Meng S."/>
            <person name="Li G."/>
            <person name="Viehrig K."/>
            <person name="Ye F."/>
            <person name="Su P."/>
            <person name="Kiefer A.F."/>
            <person name="Nichols A."/>
            <person name="Cepeda A.J."/>
            <person name="Yan W."/>
            <person name="Fan B."/>
            <person name="Jiang Y."/>
            <person name="Adhikari A."/>
            <person name="Zheng C.-J."/>
            <person name="Schuster L."/>
            <person name="Cowan T.M."/>
            <person name="Smanski M.J."/>
            <person name="Chevrette M.G."/>
            <person name="De Carvalho L.P.S."/>
            <person name="Shen B."/>
        </authorList>
    </citation>
    <scope>NUCLEOTIDE SEQUENCE [LARGE SCALE GENOMIC DNA]</scope>
    <source>
        <strain evidence="1 2">NPDC020979</strain>
    </source>
</reference>
<keyword evidence="2" id="KW-1185">Reference proteome</keyword>
<dbReference type="Gene3D" id="1.20.59.10">
    <property type="entry name" value="Chorismate mutase"/>
    <property type="match status" value="1"/>
</dbReference>
<evidence type="ECO:0000313" key="2">
    <source>
        <dbReference type="Proteomes" id="UP001611162"/>
    </source>
</evidence>
<sequence>MLTSDQVAAAKWLSGRTIEDPVRERQVQADMRTQVTQDRELGIDLAATQ</sequence>
<accession>A0ABW7T806</accession>
<dbReference type="InterPro" id="IPR036979">
    <property type="entry name" value="CM_dom_sf"/>
</dbReference>
<dbReference type="InterPro" id="IPR036263">
    <property type="entry name" value="Chorismate_II_sf"/>
</dbReference>
<protein>
    <submittedName>
        <fullName evidence="1">Uncharacterized protein</fullName>
    </submittedName>
</protein>
<dbReference type="RefSeq" id="WP_397613876.1">
    <property type="nucleotide sequence ID" value="NZ_JBIRRB010000009.1"/>
</dbReference>
<gene>
    <name evidence="1" type="ORF">ACH4TF_24760</name>
</gene>
<dbReference type="EMBL" id="JBIRRB010000009">
    <property type="protein sequence ID" value="MFI0913639.1"/>
    <property type="molecule type" value="Genomic_DNA"/>
</dbReference>
<dbReference type="SUPFAM" id="SSF48600">
    <property type="entry name" value="Chorismate mutase II"/>
    <property type="match status" value="1"/>
</dbReference>